<dbReference type="AlphaFoldDB" id="A0A9Q0RRG7"/>
<dbReference type="Pfam" id="PF04790">
    <property type="entry name" value="Sarcoglycan_1"/>
    <property type="match status" value="1"/>
</dbReference>
<dbReference type="InterPro" id="IPR006875">
    <property type="entry name" value="Sarcoglycan"/>
</dbReference>
<dbReference type="OMA" id="KGVQGME"/>
<proteinExistence type="inferred from homology"/>
<evidence type="ECO:0000256" key="11">
    <source>
        <dbReference type="ARBA" id="ARBA00023136"/>
    </source>
</evidence>
<comment type="subcellular location">
    <subcellularLocation>
        <location evidence="3">Cell membrane</location>
        <location evidence="3">Sarcolemma</location>
        <topology evidence="3">Single-pass type II membrane protein</topology>
    </subcellularLocation>
    <subcellularLocation>
        <location evidence="2">Cytoplasm</location>
        <location evidence="2">Cytoskeleton</location>
    </subcellularLocation>
</comment>
<evidence type="ECO:0000313" key="18">
    <source>
        <dbReference type="Proteomes" id="UP001142055"/>
    </source>
</evidence>
<evidence type="ECO:0000313" key="17">
    <source>
        <dbReference type="EMBL" id="KAJ6225533.1"/>
    </source>
</evidence>
<evidence type="ECO:0000256" key="6">
    <source>
        <dbReference type="ARBA" id="ARBA00022475"/>
    </source>
</evidence>
<dbReference type="GO" id="GO:0016012">
    <property type="term" value="C:sarcoglycan complex"/>
    <property type="evidence" value="ECO:0007669"/>
    <property type="project" value="InterPro"/>
</dbReference>
<comment type="similarity">
    <text evidence="4">Belongs to the sarcoglycan beta/delta/gamma/zeta family.</text>
</comment>
<keyword evidence="14" id="KW-0206">Cytoskeleton</keyword>
<evidence type="ECO:0000256" key="1">
    <source>
        <dbReference type="ARBA" id="ARBA00002860"/>
    </source>
</evidence>
<evidence type="ECO:0000256" key="12">
    <source>
        <dbReference type="ARBA" id="ARBA00023157"/>
    </source>
</evidence>
<evidence type="ECO:0000256" key="8">
    <source>
        <dbReference type="ARBA" id="ARBA00022692"/>
    </source>
</evidence>
<evidence type="ECO:0000256" key="2">
    <source>
        <dbReference type="ARBA" id="ARBA00004245"/>
    </source>
</evidence>
<name>A0A9Q0RRG7_BLOTA</name>
<keyword evidence="6" id="KW-1003">Cell membrane</keyword>
<comment type="function">
    <text evidence="1">Component of the sarcoglycan complex, a subcomplex of the dystrophin-glycoprotein complex which forms a link between the F-actin cytoskeleton and the extracellular matrix.</text>
</comment>
<dbReference type="PANTHER" id="PTHR21142">
    <property type="entry name" value="SARCOGLYCANS"/>
    <property type="match status" value="1"/>
</dbReference>
<keyword evidence="13" id="KW-0325">Glycoprotein</keyword>
<evidence type="ECO:0000256" key="16">
    <source>
        <dbReference type="SAM" id="Phobius"/>
    </source>
</evidence>
<dbReference type="GO" id="GO:0007517">
    <property type="term" value="P:muscle organ development"/>
    <property type="evidence" value="ECO:0007669"/>
    <property type="project" value="InterPro"/>
</dbReference>
<keyword evidence="18" id="KW-1185">Reference proteome</keyword>
<dbReference type="Proteomes" id="UP001142055">
    <property type="component" value="Chromosome 1"/>
</dbReference>
<keyword evidence="11 16" id="KW-0472">Membrane</keyword>
<comment type="subunit">
    <text evidence="15">Cross-link to form 2 major subcomplexes: one consisting of SGCB, SGCD and SGCG and the other consisting of SGCB and SGCD. The association between SGCB and SGCG is particularly strong while SGCA is loosely associated with the other sarcoglycans.</text>
</comment>
<keyword evidence="10 16" id="KW-1133">Transmembrane helix</keyword>
<organism evidence="17 18">
    <name type="scientific">Blomia tropicalis</name>
    <name type="common">Mite</name>
    <dbReference type="NCBI Taxonomy" id="40697"/>
    <lineage>
        <taxon>Eukaryota</taxon>
        <taxon>Metazoa</taxon>
        <taxon>Ecdysozoa</taxon>
        <taxon>Arthropoda</taxon>
        <taxon>Chelicerata</taxon>
        <taxon>Arachnida</taxon>
        <taxon>Acari</taxon>
        <taxon>Acariformes</taxon>
        <taxon>Sarcoptiformes</taxon>
        <taxon>Astigmata</taxon>
        <taxon>Glycyphagoidea</taxon>
        <taxon>Echimyopodidae</taxon>
        <taxon>Blomia</taxon>
    </lineage>
</organism>
<gene>
    <name evidence="17" type="ORF">RDWZM_004078</name>
</gene>
<evidence type="ECO:0000256" key="14">
    <source>
        <dbReference type="ARBA" id="ARBA00023212"/>
    </source>
</evidence>
<keyword evidence="12" id="KW-1015">Disulfide bond</keyword>
<dbReference type="PANTHER" id="PTHR21142:SF2">
    <property type="entry name" value="BETA-SARCOGLYCAN"/>
    <property type="match status" value="1"/>
</dbReference>
<evidence type="ECO:0000256" key="13">
    <source>
        <dbReference type="ARBA" id="ARBA00023180"/>
    </source>
</evidence>
<keyword evidence="9" id="KW-0735">Signal-anchor</keyword>
<evidence type="ECO:0000256" key="10">
    <source>
        <dbReference type="ARBA" id="ARBA00022989"/>
    </source>
</evidence>
<keyword evidence="8 16" id="KW-0812">Transmembrane</keyword>
<evidence type="ECO:0000256" key="7">
    <source>
        <dbReference type="ARBA" id="ARBA00022490"/>
    </source>
</evidence>
<comment type="caution">
    <text evidence="17">The sequence shown here is derived from an EMBL/GenBank/DDBJ whole genome shotgun (WGS) entry which is preliminary data.</text>
</comment>
<evidence type="ECO:0000256" key="4">
    <source>
        <dbReference type="ARBA" id="ARBA00007574"/>
    </source>
</evidence>
<keyword evidence="7" id="KW-0963">Cytoplasm</keyword>
<dbReference type="EMBL" id="JAPWDV010000001">
    <property type="protein sequence ID" value="KAJ6225533.1"/>
    <property type="molecule type" value="Genomic_DNA"/>
</dbReference>
<feature type="transmembrane region" description="Helical" evidence="16">
    <location>
        <begin position="20"/>
        <end position="44"/>
    </location>
</feature>
<evidence type="ECO:0000256" key="5">
    <source>
        <dbReference type="ARBA" id="ARBA00015329"/>
    </source>
</evidence>
<evidence type="ECO:0000256" key="9">
    <source>
        <dbReference type="ARBA" id="ARBA00022968"/>
    </source>
</evidence>
<reference evidence="17" key="1">
    <citation type="submission" date="2022-12" db="EMBL/GenBank/DDBJ databases">
        <title>Genome assemblies of Blomia tropicalis.</title>
        <authorList>
            <person name="Cui Y."/>
        </authorList>
    </citation>
    <scope>NUCLEOTIDE SEQUENCE</scope>
    <source>
        <tissue evidence="17">Adult mites</tissue>
    </source>
</reference>
<dbReference type="GO" id="GO:0005856">
    <property type="term" value="C:cytoskeleton"/>
    <property type="evidence" value="ECO:0007669"/>
    <property type="project" value="UniProtKB-SubCell"/>
</dbReference>
<accession>A0A9Q0RRG7</accession>
<protein>
    <recommendedName>
        <fullName evidence="5">Beta-sarcoglycan</fullName>
    </recommendedName>
</protein>
<dbReference type="InterPro" id="IPR027659">
    <property type="entry name" value="Sgcb"/>
</dbReference>
<evidence type="ECO:0000256" key="15">
    <source>
        <dbReference type="ARBA" id="ARBA00026041"/>
    </source>
</evidence>
<dbReference type="GO" id="GO:0042383">
    <property type="term" value="C:sarcolemma"/>
    <property type="evidence" value="ECO:0007669"/>
    <property type="project" value="UniProtKB-SubCell"/>
</dbReference>
<evidence type="ECO:0000256" key="3">
    <source>
        <dbReference type="ARBA" id="ARBA00004274"/>
    </source>
</evidence>
<sequence length="273" mass="30694">MSASHNFKNTSSINRRETFAFVTLVIILLIVSITTIITNLVIIYKLRLIPGFQFFDFTSNNAIFHKDTFIDRILLTKNKIVGLSQINGDIELKSGHTSMHVNHDGIDISSFQGFEVRSPKTNKLLFPFDFSSVPLTSIKTLSVPGGIRDVKMIRSPIEDDLNIVASERIRIRGNKGIRVEGKRIDIQADNIFLSSANSSIILETHQGIYLNMNMFKDHIINRELPTSSTINTPKTQYKLCVCAKNGRLFRISSKNQSSSCADARFPQSENPCI</sequence>